<dbReference type="OrthoDB" id="2139957at2759"/>
<reference evidence="5" key="3">
    <citation type="submission" date="2025-08" db="UniProtKB">
        <authorList>
            <consortium name="RefSeq"/>
        </authorList>
    </citation>
    <scope>IDENTIFICATION</scope>
    <source>
        <strain evidence="5">CBS 342.82</strain>
    </source>
</reference>
<protein>
    <submittedName>
        <fullName evidence="5">Enoyl-CoA hydratase-like protein</fullName>
    </submittedName>
</protein>
<organism evidence="5">
    <name type="scientific">Dissoconium aciculare CBS 342.82</name>
    <dbReference type="NCBI Taxonomy" id="1314786"/>
    <lineage>
        <taxon>Eukaryota</taxon>
        <taxon>Fungi</taxon>
        <taxon>Dikarya</taxon>
        <taxon>Ascomycota</taxon>
        <taxon>Pezizomycotina</taxon>
        <taxon>Dothideomycetes</taxon>
        <taxon>Dothideomycetidae</taxon>
        <taxon>Mycosphaerellales</taxon>
        <taxon>Dissoconiaceae</taxon>
        <taxon>Dissoconium</taxon>
    </lineage>
</organism>
<reference evidence="5" key="2">
    <citation type="submission" date="2020-04" db="EMBL/GenBank/DDBJ databases">
        <authorList>
            <consortium name="NCBI Genome Project"/>
        </authorList>
    </citation>
    <scope>NUCLEOTIDE SEQUENCE</scope>
    <source>
        <strain evidence="5">CBS 342.82</strain>
    </source>
</reference>
<dbReference type="InterPro" id="IPR001753">
    <property type="entry name" value="Enoyl-CoA_hydra/iso"/>
</dbReference>
<sequence>MAAPKFSSQPPETPNFLLTYPLPHVLLVTINRPRAANCLTYAMSWEGDALFRWYDDEPSLRVAVITGAGKAFCAGQDVAEQGMNVMLWQQKKAGEDVDLPEVGNSVFPSGGFAGISRRQGKKPIIAAVNGVAMGGGFELCLGSDMVVASPKSIFGLPEVIVGIYAATGGLSRLVRQVGMVVASEIAMAGRNLSAAEALSYGLINRVAASPESVVDEALKLAAKVAAASPDSIIVTRMGLRESWEEASVERATQNLDNLYKAKMFDSPNVMIGIQAFAAKKKPEWLPSKL</sequence>
<dbReference type="Proteomes" id="UP000504637">
    <property type="component" value="Unplaced"/>
</dbReference>
<dbReference type="GO" id="GO:0005739">
    <property type="term" value="C:mitochondrion"/>
    <property type="evidence" value="ECO:0007669"/>
    <property type="project" value="TreeGrafter"/>
</dbReference>
<evidence type="ECO:0000313" key="4">
    <source>
        <dbReference type="Proteomes" id="UP000504637"/>
    </source>
</evidence>
<comment type="similarity">
    <text evidence="1 3">Belongs to the enoyl-CoA hydratase/isomerase family.</text>
</comment>
<dbReference type="InterPro" id="IPR029045">
    <property type="entry name" value="ClpP/crotonase-like_dom_sf"/>
</dbReference>
<dbReference type="CDD" id="cd06558">
    <property type="entry name" value="crotonase-like"/>
    <property type="match status" value="1"/>
</dbReference>
<evidence type="ECO:0000313" key="5">
    <source>
        <dbReference type="RefSeq" id="XP_033461655.1"/>
    </source>
</evidence>
<evidence type="ECO:0000256" key="3">
    <source>
        <dbReference type="RuleBase" id="RU003707"/>
    </source>
</evidence>
<evidence type="ECO:0000256" key="2">
    <source>
        <dbReference type="ARBA" id="ARBA00023026"/>
    </source>
</evidence>
<evidence type="ECO:0000256" key="1">
    <source>
        <dbReference type="ARBA" id="ARBA00005254"/>
    </source>
</evidence>
<name>A0A6J3MAF9_9PEZI</name>
<dbReference type="Gene3D" id="3.90.226.10">
    <property type="entry name" value="2-enoyl-CoA Hydratase, Chain A, domain 1"/>
    <property type="match status" value="1"/>
</dbReference>
<gene>
    <name evidence="5" type="ORF">K489DRAFT_379051</name>
</gene>
<dbReference type="GeneID" id="54362361"/>
<dbReference type="GO" id="GO:0003824">
    <property type="term" value="F:catalytic activity"/>
    <property type="evidence" value="ECO:0007669"/>
    <property type="project" value="InterPro"/>
</dbReference>
<dbReference type="RefSeq" id="XP_033461655.1">
    <property type="nucleotide sequence ID" value="XM_033604561.1"/>
</dbReference>
<dbReference type="InterPro" id="IPR018376">
    <property type="entry name" value="Enoyl-CoA_hyd/isom_CS"/>
</dbReference>
<accession>A0A6J3MAF9</accession>
<proteinExistence type="inferred from homology"/>
<dbReference type="PROSITE" id="PS00166">
    <property type="entry name" value="ENOYL_COA_HYDRATASE"/>
    <property type="match status" value="1"/>
</dbReference>
<dbReference type="PANTHER" id="PTHR11941">
    <property type="entry name" value="ENOYL-COA HYDRATASE-RELATED"/>
    <property type="match status" value="1"/>
</dbReference>
<dbReference type="GO" id="GO:0006635">
    <property type="term" value="P:fatty acid beta-oxidation"/>
    <property type="evidence" value="ECO:0007669"/>
    <property type="project" value="TreeGrafter"/>
</dbReference>
<dbReference type="AlphaFoldDB" id="A0A6J3MAF9"/>
<dbReference type="SUPFAM" id="SSF52096">
    <property type="entry name" value="ClpP/crotonase"/>
    <property type="match status" value="1"/>
</dbReference>
<keyword evidence="4" id="KW-1185">Reference proteome</keyword>
<dbReference type="Pfam" id="PF00378">
    <property type="entry name" value="ECH_1"/>
    <property type="match status" value="1"/>
</dbReference>
<reference evidence="5" key="1">
    <citation type="submission" date="2020-01" db="EMBL/GenBank/DDBJ databases">
        <authorList>
            <consortium name="DOE Joint Genome Institute"/>
            <person name="Haridas S."/>
            <person name="Albert R."/>
            <person name="Binder M."/>
            <person name="Bloem J."/>
            <person name="Labutti K."/>
            <person name="Salamov A."/>
            <person name="Andreopoulos B."/>
            <person name="Baker S.E."/>
            <person name="Barry K."/>
            <person name="Bills G."/>
            <person name="Bluhm B.H."/>
            <person name="Cannon C."/>
            <person name="Castanera R."/>
            <person name="Culley D.E."/>
            <person name="Daum C."/>
            <person name="Ezra D."/>
            <person name="Gonzalez J.B."/>
            <person name="Henrissat B."/>
            <person name="Kuo A."/>
            <person name="Liang C."/>
            <person name="Lipzen A."/>
            <person name="Lutzoni F."/>
            <person name="Magnuson J."/>
            <person name="Mondo S."/>
            <person name="Nolan M."/>
            <person name="Ohm R."/>
            <person name="Pangilinan J."/>
            <person name="Park H.-J."/>
            <person name="Ramirez L."/>
            <person name="Alfaro M."/>
            <person name="Sun H."/>
            <person name="Tritt A."/>
            <person name="Yoshinaga Y."/>
            <person name="Zwiers L.-H."/>
            <person name="Turgeon B.G."/>
            <person name="Goodwin S.B."/>
            <person name="Spatafora J.W."/>
            <person name="Crous P.W."/>
            <person name="Grigoriev I.V."/>
        </authorList>
    </citation>
    <scope>NUCLEOTIDE SEQUENCE</scope>
    <source>
        <strain evidence="5">CBS 342.82</strain>
    </source>
</reference>
<keyword evidence="2" id="KW-0843">Virulence</keyword>
<dbReference type="PANTHER" id="PTHR11941:SF68">
    <property type="entry name" value="CARNITINYL-COA DEHYDRATASE"/>
    <property type="match status" value="1"/>
</dbReference>